<reference evidence="2" key="1">
    <citation type="submission" date="2019-05" db="EMBL/GenBank/DDBJ databases">
        <title>Methanoculleus sp. FWC-SCC1, a methanogenic archaeon isolated from deep marine cold seep.</title>
        <authorList>
            <person name="Chen Y.-W."/>
            <person name="Chen S.-C."/>
            <person name="Teng N.-H."/>
            <person name="Lai M.-C."/>
        </authorList>
    </citation>
    <scope>NUCLEOTIDE SEQUENCE</scope>
    <source>
        <strain evidence="2">FWC-SCC1</strain>
    </source>
</reference>
<evidence type="ECO:0000259" key="1">
    <source>
        <dbReference type="PROSITE" id="PS50801"/>
    </source>
</evidence>
<sequence>MDIHTERRNGVLIAGVAGRLDGYGAGRLEEAIAGALQDDDRSIAIDCERMTYLSSAGIRIFIALKKRLKERGGTVVLARVGDYPRKVLEMAGVHTVILSYPTLDAAVDACSASGDSLSVLHEIENPSRVRDGVRYSIETTSRDPGRLRVTGSIQDVLFARIDEAAIHALRFSDTGYSLGLGALGENAADAMTLLGEMITLHGSMVWLPTDGHDTPDFLNAMQDTGDVRIYSGFNVTLDGPFAETITIETESDEGITLADLYRLIFSLAAERRRDHAGVVAVAIWAVTAGICSSGIKRAPLRDAAPANERSIMDPQHIQDWIAVDEEPKYRGDTMVGFGIGVNLAGDLSAYDPGAIGALSYHHPANRGSADQYLHNHAVIFRGIPWDGSLDLERQIRRIVTDGEFLDMRHLLDSTRVRKAKLGVAYIAEIVREA</sequence>
<accession>A0ABT8M6H3</accession>
<dbReference type="InterPro" id="IPR002645">
    <property type="entry name" value="STAS_dom"/>
</dbReference>
<dbReference type="PROSITE" id="PS50801">
    <property type="entry name" value="STAS"/>
    <property type="match status" value="1"/>
</dbReference>
<gene>
    <name evidence="2" type="ORF">FGU65_01235</name>
</gene>
<dbReference type="RefSeq" id="WP_301662577.1">
    <property type="nucleotide sequence ID" value="NZ_VCYH01000001.1"/>
</dbReference>
<evidence type="ECO:0000313" key="3">
    <source>
        <dbReference type="Proteomes" id="UP001168338"/>
    </source>
</evidence>
<dbReference type="InterPro" id="IPR036513">
    <property type="entry name" value="STAS_dom_sf"/>
</dbReference>
<protein>
    <submittedName>
        <fullName evidence="2">STAS domain-containing protein</fullName>
    </submittedName>
</protein>
<dbReference type="PANTHER" id="PTHR33495">
    <property type="entry name" value="ANTI-SIGMA FACTOR ANTAGONIST TM_1081-RELATED-RELATED"/>
    <property type="match status" value="1"/>
</dbReference>
<dbReference type="CDD" id="cd07043">
    <property type="entry name" value="STAS_anti-anti-sigma_factors"/>
    <property type="match status" value="1"/>
</dbReference>
<dbReference type="EMBL" id="VCYH01000001">
    <property type="protein sequence ID" value="MDN7023535.1"/>
    <property type="molecule type" value="Genomic_DNA"/>
</dbReference>
<dbReference type="Pfam" id="PF01740">
    <property type="entry name" value="STAS"/>
    <property type="match status" value="1"/>
</dbReference>
<organism evidence="2 3">
    <name type="scientific">Methanoculleus frigidifontis</name>
    <dbReference type="NCBI Taxonomy" id="2584085"/>
    <lineage>
        <taxon>Archaea</taxon>
        <taxon>Methanobacteriati</taxon>
        <taxon>Methanobacteriota</taxon>
        <taxon>Stenosarchaea group</taxon>
        <taxon>Methanomicrobia</taxon>
        <taxon>Methanomicrobiales</taxon>
        <taxon>Methanomicrobiaceae</taxon>
        <taxon>Methanoculleus</taxon>
    </lineage>
</organism>
<comment type="caution">
    <text evidence="2">The sequence shown here is derived from an EMBL/GenBank/DDBJ whole genome shotgun (WGS) entry which is preliminary data.</text>
</comment>
<name>A0ABT8M6H3_9EURY</name>
<dbReference type="Proteomes" id="UP001168338">
    <property type="component" value="Unassembled WGS sequence"/>
</dbReference>
<keyword evidence="3" id="KW-1185">Reference proteome</keyword>
<dbReference type="SUPFAM" id="SSF52091">
    <property type="entry name" value="SpoIIaa-like"/>
    <property type="match status" value="1"/>
</dbReference>
<feature type="domain" description="STAS" evidence="1">
    <location>
        <begin position="1"/>
        <end position="110"/>
    </location>
</feature>
<evidence type="ECO:0000313" key="2">
    <source>
        <dbReference type="EMBL" id="MDN7023535.1"/>
    </source>
</evidence>
<proteinExistence type="predicted"/>
<dbReference type="Gene3D" id="3.30.750.24">
    <property type="entry name" value="STAS domain"/>
    <property type="match status" value="1"/>
</dbReference>
<dbReference type="PANTHER" id="PTHR33495:SF2">
    <property type="entry name" value="ANTI-SIGMA FACTOR ANTAGONIST TM_1081-RELATED"/>
    <property type="match status" value="1"/>
</dbReference>